<proteinExistence type="inferred from homology"/>
<dbReference type="EMBL" id="CABPSI010000002">
    <property type="protein sequence ID" value="VVE02061.1"/>
    <property type="molecule type" value="Genomic_DNA"/>
</dbReference>
<evidence type="ECO:0000256" key="2">
    <source>
        <dbReference type="ARBA" id="ARBA00023015"/>
    </source>
</evidence>
<keyword evidence="4" id="KW-0804">Transcription</keyword>
<organism evidence="6 7">
    <name type="scientific">Pandoraea iniqua</name>
    <dbReference type="NCBI Taxonomy" id="2508288"/>
    <lineage>
        <taxon>Bacteria</taxon>
        <taxon>Pseudomonadati</taxon>
        <taxon>Pseudomonadota</taxon>
        <taxon>Betaproteobacteria</taxon>
        <taxon>Burkholderiales</taxon>
        <taxon>Burkholderiaceae</taxon>
        <taxon>Pandoraea</taxon>
    </lineage>
</organism>
<protein>
    <submittedName>
        <fullName evidence="6">HTH-type transcriptional regulator BenM</fullName>
    </submittedName>
</protein>
<gene>
    <name evidence="6" type="primary">benM_5</name>
    <name evidence="6" type="ORF">PIN31115_02160</name>
</gene>
<dbReference type="SUPFAM" id="SSF46785">
    <property type="entry name" value="Winged helix' DNA-binding domain"/>
    <property type="match status" value="1"/>
</dbReference>
<dbReference type="InterPro" id="IPR005119">
    <property type="entry name" value="LysR_subst-bd"/>
</dbReference>
<evidence type="ECO:0000256" key="3">
    <source>
        <dbReference type="ARBA" id="ARBA00023125"/>
    </source>
</evidence>
<comment type="similarity">
    <text evidence="1">Belongs to the LysR transcriptional regulatory family.</text>
</comment>
<reference evidence="6 7" key="1">
    <citation type="submission" date="2019-08" db="EMBL/GenBank/DDBJ databases">
        <authorList>
            <person name="Peeters C."/>
        </authorList>
    </citation>
    <scope>NUCLEOTIDE SEQUENCE [LARGE SCALE GENOMIC DNA]</scope>
    <source>
        <strain evidence="6 7">LMG 31115</strain>
    </source>
</reference>
<dbReference type="Gene3D" id="1.10.10.10">
    <property type="entry name" value="Winged helix-like DNA-binding domain superfamily/Winged helix DNA-binding domain"/>
    <property type="match status" value="1"/>
</dbReference>
<name>A0A5E4UPU3_9BURK</name>
<dbReference type="Pfam" id="PF00126">
    <property type="entry name" value="HTH_1"/>
    <property type="match status" value="1"/>
</dbReference>
<evidence type="ECO:0000313" key="7">
    <source>
        <dbReference type="Proteomes" id="UP000333828"/>
    </source>
</evidence>
<evidence type="ECO:0000259" key="5">
    <source>
        <dbReference type="PROSITE" id="PS50931"/>
    </source>
</evidence>
<sequence length="321" mass="34864">MELRHLRYFVTVAEELHFSRAAARLNIGQPPLSMQIRALEDELGVTLFERTQRRVFLTTAGRTFLVRARQILADADAARQEVQQIAGVDAGELRIAFTTSAPMTNLMKRVLTSYRQQYPRVTLTLSESPSERQLDALGERTLDIGLLRRADDAAAVSGLSFETLVDEALLVVMHQGHALAGRAQISMADLAGEAFIMHPPDVGTAVDGKIRRMCERAGFTPRVVQEARESTTIVALAASGLGVAVLPAAVRCIQIEGARFMDLAEADARTPLLLAKRRDDASPLVQAFVAMCHDVAGAQAKQGDALAHVTHVNRAATPPAR</sequence>
<dbReference type="RefSeq" id="WP_150684025.1">
    <property type="nucleotide sequence ID" value="NZ_CABPSI010000002.1"/>
</dbReference>
<keyword evidence="2" id="KW-0805">Transcription regulation</keyword>
<dbReference type="PANTHER" id="PTHR30346:SF17">
    <property type="entry name" value="LYSR FAMILY TRANSCRIPTIONAL REGULATOR"/>
    <property type="match status" value="1"/>
</dbReference>
<evidence type="ECO:0000256" key="4">
    <source>
        <dbReference type="ARBA" id="ARBA00023163"/>
    </source>
</evidence>
<dbReference type="PRINTS" id="PR00039">
    <property type="entry name" value="HTHLYSR"/>
</dbReference>
<dbReference type="PROSITE" id="PS50931">
    <property type="entry name" value="HTH_LYSR"/>
    <property type="match status" value="1"/>
</dbReference>
<feature type="domain" description="HTH lysR-type" evidence="5">
    <location>
        <begin position="1"/>
        <end position="58"/>
    </location>
</feature>
<dbReference type="GO" id="GO:0003700">
    <property type="term" value="F:DNA-binding transcription factor activity"/>
    <property type="evidence" value="ECO:0007669"/>
    <property type="project" value="InterPro"/>
</dbReference>
<keyword evidence="7" id="KW-1185">Reference proteome</keyword>
<dbReference type="CDD" id="cd08414">
    <property type="entry name" value="PBP2_LTTR_aromatics_like"/>
    <property type="match status" value="1"/>
</dbReference>
<dbReference type="InterPro" id="IPR000847">
    <property type="entry name" value="LysR_HTH_N"/>
</dbReference>
<dbReference type="Gene3D" id="3.40.190.10">
    <property type="entry name" value="Periplasmic binding protein-like II"/>
    <property type="match status" value="2"/>
</dbReference>
<dbReference type="InterPro" id="IPR036390">
    <property type="entry name" value="WH_DNA-bd_sf"/>
</dbReference>
<keyword evidence="3" id="KW-0238">DNA-binding</keyword>
<dbReference type="SUPFAM" id="SSF53850">
    <property type="entry name" value="Periplasmic binding protein-like II"/>
    <property type="match status" value="1"/>
</dbReference>
<dbReference type="PANTHER" id="PTHR30346">
    <property type="entry name" value="TRANSCRIPTIONAL DUAL REGULATOR HCAR-RELATED"/>
    <property type="match status" value="1"/>
</dbReference>
<evidence type="ECO:0000313" key="6">
    <source>
        <dbReference type="EMBL" id="VVE02061.1"/>
    </source>
</evidence>
<evidence type="ECO:0000256" key="1">
    <source>
        <dbReference type="ARBA" id="ARBA00009437"/>
    </source>
</evidence>
<dbReference type="FunFam" id="1.10.10.10:FF:000001">
    <property type="entry name" value="LysR family transcriptional regulator"/>
    <property type="match status" value="1"/>
</dbReference>
<accession>A0A5E4UPU3</accession>
<dbReference type="Pfam" id="PF03466">
    <property type="entry name" value="LysR_substrate"/>
    <property type="match status" value="1"/>
</dbReference>
<dbReference type="GO" id="GO:0032993">
    <property type="term" value="C:protein-DNA complex"/>
    <property type="evidence" value="ECO:0007669"/>
    <property type="project" value="TreeGrafter"/>
</dbReference>
<dbReference type="InterPro" id="IPR036388">
    <property type="entry name" value="WH-like_DNA-bd_sf"/>
</dbReference>
<dbReference type="AlphaFoldDB" id="A0A5E4UPU3"/>
<dbReference type="GO" id="GO:0003677">
    <property type="term" value="F:DNA binding"/>
    <property type="evidence" value="ECO:0007669"/>
    <property type="project" value="UniProtKB-KW"/>
</dbReference>
<dbReference type="Proteomes" id="UP000333828">
    <property type="component" value="Unassembled WGS sequence"/>
</dbReference>